<gene>
    <name evidence="2" type="ORF">J0A67_16235</name>
</gene>
<reference evidence="2 3" key="1">
    <citation type="submission" date="2021-03" db="EMBL/GenBank/DDBJ databases">
        <title>novel species isolated from a fishpond in China.</title>
        <authorList>
            <person name="Lu H."/>
            <person name="Cai Z."/>
        </authorList>
    </citation>
    <scope>NUCLEOTIDE SEQUENCE [LARGE SCALE GENOMIC DNA]</scope>
    <source>
        <strain evidence="2 3">JCM 31546</strain>
    </source>
</reference>
<dbReference type="Pfam" id="PF06054">
    <property type="entry name" value="CoiA_nuc"/>
    <property type="match status" value="1"/>
</dbReference>
<protein>
    <recommendedName>
        <fullName evidence="1">Competence protein CoiA nuclease-like domain-containing protein</fullName>
    </recommendedName>
</protein>
<evidence type="ECO:0000313" key="2">
    <source>
        <dbReference type="EMBL" id="MBN7802423.1"/>
    </source>
</evidence>
<evidence type="ECO:0000313" key="3">
    <source>
        <dbReference type="Proteomes" id="UP000664698"/>
    </source>
</evidence>
<evidence type="ECO:0000259" key="1">
    <source>
        <dbReference type="Pfam" id="PF06054"/>
    </source>
</evidence>
<organism evidence="2 3">
    <name type="scientific">Algoriphagus aestuariicola</name>
    <dbReference type="NCBI Taxonomy" id="1852016"/>
    <lineage>
        <taxon>Bacteria</taxon>
        <taxon>Pseudomonadati</taxon>
        <taxon>Bacteroidota</taxon>
        <taxon>Cytophagia</taxon>
        <taxon>Cytophagales</taxon>
        <taxon>Cyclobacteriaceae</taxon>
        <taxon>Algoriphagus</taxon>
    </lineage>
</organism>
<dbReference type="EMBL" id="JAFKCW010000003">
    <property type="protein sequence ID" value="MBN7802423.1"/>
    <property type="molecule type" value="Genomic_DNA"/>
</dbReference>
<name>A0ABS3BSY8_9BACT</name>
<accession>A0ABS3BSY8</accession>
<comment type="caution">
    <text evidence="2">The sequence shown here is derived from an EMBL/GenBank/DDBJ whole genome shotgun (WGS) entry which is preliminary data.</text>
</comment>
<dbReference type="RefSeq" id="WP_206570413.1">
    <property type="nucleotide sequence ID" value="NZ_JAFKCW010000003.1"/>
</dbReference>
<sequence length="360" mass="42749">MPLRAYIDNEEIISIDQDEKQWDDLKKRLKSKESVLTLPCCRQVGFLRTSSKGLKHFVHAKSDNTCDWKPESPEHLRAKIEIIEACKENGWKAIPEFSETNWRADVLAIQNDKRIAFEVQWSKQTFEDTKFRQDRYKESNVRGCWFFRTAPKEFREYDEHLKADKEIPAFKIFKDENSNIIAQLKQTQLPLKSLVDSLLKRRLKFCEHIRLNPKQEVTIVFFDTSCWKCHKPQNLWTVEQNLVTVCNQDFYLMRSMWDNDDIDKSPKIYEAVKHFLQTEKGKNLKIGQLKKRYSKTVHDNYLSHGCFYCDSIFGDWFLNTEKMDGQSDPNSLRHKVEIEFGTVKEEGQHWCYSDNGQYCE</sequence>
<dbReference type="Proteomes" id="UP000664698">
    <property type="component" value="Unassembled WGS sequence"/>
</dbReference>
<dbReference type="InterPro" id="IPR010330">
    <property type="entry name" value="CoiA_nuc"/>
</dbReference>
<proteinExistence type="predicted"/>
<keyword evidence="3" id="KW-1185">Reference proteome</keyword>
<feature type="domain" description="Competence protein CoiA nuclease-like" evidence="1">
    <location>
        <begin position="71"/>
        <end position="148"/>
    </location>
</feature>